<dbReference type="Proteomes" id="UP000054007">
    <property type="component" value="Unassembled WGS sequence"/>
</dbReference>
<dbReference type="SUPFAM" id="SSF48371">
    <property type="entry name" value="ARM repeat"/>
    <property type="match status" value="1"/>
</dbReference>
<feature type="domain" description="Protein UNC80 C-terminal" evidence="2">
    <location>
        <begin position="1346"/>
        <end position="1613"/>
    </location>
</feature>
<dbReference type="InterPro" id="IPR016024">
    <property type="entry name" value="ARM-type_fold"/>
</dbReference>
<protein>
    <recommendedName>
        <fullName evidence="2">Protein UNC80 C-terminal domain-containing protein</fullName>
    </recommendedName>
</protein>
<dbReference type="STRING" id="1314674.A0A0D7BS62"/>
<gene>
    <name evidence="3" type="ORF">CYLTODRAFT_366316</name>
</gene>
<proteinExistence type="predicted"/>
<feature type="region of interest" description="Disordered" evidence="1">
    <location>
        <begin position="1064"/>
        <end position="1104"/>
    </location>
</feature>
<feature type="domain" description="Protein UNC80 C-terminal" evidence="2">
    <location>
        <begin position="1139"/>
        <end position="1248"/>
    </location>
</feature>
<feature type="compositionally biased region" description="Polar residues" evidence="1">
    <location>
        <begin position="1084"/>
        <end position="1094"/>
    </location>
</feature>
<feature type="region of interest" description="Disordered" evidence="1">
    <location>
        <begin position="2072"/>
        <end position="2111"/>
    </location>
</feature>
<evidence type="ECO:0000256" key="1">
    <source>
        <dbReference type="SAM" id="MobiDB-lite"/>
    </source>
</evidence>
<feature type="compositionally biased region" description="Low complexity" evidence="1">
    <location>
        <begin position="146"/>
        <end position="155"/>
    </location>
</feature>
<name>A0A0D7BS62_9AGAR</name>
<dbReference type="EMBL" id="KN880438">
    <property type="protein sequence ID" value="KIY73014.1"/>
    <property type="molecule type" value="Genomic_DNA"/>
</dbReference>
<feature type="region of interest" description="Disordered" evidence="1">
    <location>
        <begin position="1907"/>
        <end position="1935"/>
    </location>
</feature>
<accession>A0A0D7BS62</accession>
<evidence type="ECO:0000313" key="4">
    <source>
        <dbReference type="Proteomes" id="UP000054007"/>
    </source>
</evidence>
<dbReference type="PANTHER" id="PTHR31781:SF1">
    <property type="entry name" value="PROTEIN UNC-80 HOMOLOG"/>
    <property type="match status" value="1"/>
</dbReference>
<keyword evidence="4" id="KW-1185">Reference proteome</keyword>
<dbReference type="GO" id="GO:0005261">
    <property type="term" value="F:monoatomic cation channel activity"/>
    <property type="evidence" value="ECO:0007669"/>
    <property type="project" value="TreeGrafter"/>
</dbReference>
<dbReference type="GO" id="GO:0034703">
    <property type="term" value="C:cation channel complex"/>
    <property type="evidence" value="ECO:0007669"/>
    <property type="project" value="TreeGrafter"/>
</dbReference>
<feature type="compositionally biased region" description="Low complexity" evidence="1">
    <location>
        <begin position="1095"/>
        <end position="1104"/>
    </location>
</feature>
<dbReference type="PANTHER" id="PTHR31781">
    <property type="entry name" value="UNC80"/>
    <property type="match status" value="1"/>
</dbReference>
<sequence>MSSKSPDDRRAQRGPRRLFSFDSSKTLHSRRTASEETSSDAAHTRGGSKFNALIELPEEREGEKPWASTDLVESPIGGGGGAEQNPFNDEPQPDSPKPALRKLGKKLSEAVGGGKSSPPPSPTSTVRWNSVRSHVLPPTTPPPVPSHSQQASSSSTLNLGASGRGNQTPKTSKFAQRLGFRQVVEQARETALDDARRFAYELQKVCWAVRSGEKSSAPIPTHGSSLSINQLAHVTNAKTRRQSLPPTSHTSLKPLYHVLLQHAQSGVQIMPCETLVLSTLLLPFLTFDKGKRGDEERWFGLESFEVIRKTWRPFDEPSAVDRALWCIQAAFIPPSALQLRILTSLWHLLVADAVQLTSHLSFCSISQGLFSLLPAVNLYGEDGKMVTQIIDHFTAGSTGELDAGTVEQEYNAIFIETDNVQAVREVLLVESLGHCVENIPEADAKWLLTNVVDTYWPVLRTSYSPLMSAMHCRKLAVFARVFVSLVESSPPDSNRRANDAAIVIKLLRERVLPELDIITSPSVTEAKSSFVAALLTVITADDMSTGSSWTVNTVSHWYRQRSEWQTTFETGLRSLIVGSPWPSLLHTLTVLIQIFPQEVCQPIVSYFLQPLHDRLADDEPPQPCIELTMLFNALSLKYPKIFYKPLFFCAAATKEISLINHLCSVNSLAKFLPDFWIRDADMISVAIAREVGGDTGETGPGALNWGEARAGQSVLVISLIGKIQSLRRDKESNSITETALVNAVKFVYQLEARLAAALQAREKKLLVPPSQRMLYCMLLREARLFTRSTKPAPWLRQIVTWFEDYHNHEYEDYFEDEVESAIDALKNIYAMLQNTRGHNPKTRKSTLLSVVVDTPRRSTLVIPSAPQENKLLVSLAKGYISRIMKLLVTVALMLGPEDLSRIGVNIWENHLDDRESSTIASACFLVMQAAEKAPIDLQATIEVNLGSLDQDSKLKGISRIGTLSNWRFQIMSQPVVADRQRRPFKLAKPPLPFIPTDMGNAHWVKRDDLENPKDNLPPEMRKRLAEIGWVDDDTPANQQLERIQTPFSLLPILELDRMENTNSGAYQASSPVLSPAPSPSASPNRGTSTLPNTPSELSLLRRNSSSGGPMYGVKRRSVFVPSLTRIFPMLASMVFDPDFSVAHVARATVIDLMRNDPSLLTRPVLDLLVDETKDIALAAASLRAFLHVRHTLPPSMAHLLFNHLTGFLKHEVKNTPTSEALRDMSYMLPILAKLVGQVSDLSVRDFRRAKVDICFVPSGSLYFPPGTINPAMFPQMLDSKNPFEDGLQRLSAVTMVRISQNMLMLDMLKKAPQDIQLVRKGLTRLVLPSWEEFGGTTPLELKAFIPKKTARSEIGPTVRSKDGQLKALSMLLSRSYLPLVAQIFRSMSRHLNDRSELAVLMDGINRILITHGDDIGIVSQALIALMVASTRFRRLFLSRGGYTLFMPSLLKVYTEAENHAGIRTAIEYALNRFFAHHREAFVYQSLDVVSHVMALPSANAPWIATSIYRLFSSLKTMSPGQDIAGIHESNKVQEREALLAITADEKPQTFLGLLRRGAKNNIIIDLPEETETKMLSVDNLVRLFLTVIAHDLTTSRSEQFLSFLRYLAPSFYEASQSARNVLHQGIEALSAVLLRVSPKAKTEGTKVQTESDIPQGIVMDEILDQQLNDKSNSPSDFVAMRLNYFALVNAFASAGGRLSASASRRNVDIMKTILKEGSKEVNDTVARLLAEYARATYLAEKDMSRNMKHLVDFLQELSPAINAYALTVDFSGVFDVIGELCQNSSCASEPAFVQLVMAQICPAGLEACALAASEKLLFALHCRPSLIRLLGQTVFLRDADVVAELEKHANSHEFMAGVVLPFALALKTTADLETDEGRRLEHWHMDSHRQTWVRLVAFVMAACQRRPPKRPVSDANVLERTRSKSSNNTADHDKERHVYTMVTALQILKIVVVRAEKEVASLPGIWLRVAEFLRRLLADGSASFALESHKDYSPTPSPTPSPRASGQFDFSSASMFMQSRRTYHNPRILDYCLWSLLELLCVYRSPLVLQLRLFTKEKVFTLDHYLRSVPSALSPGGSRPVSSVYAKPRRRSMAQTPPASPRGRPSGLWEPDPTYISLDTNGRSPISPGNAPHIVHLGPVAAPSLERSSSAVASYSVVSHAKTMKVKSLALMQATYRRIRLVQSCWGYQSMLLPLPGGEVEDDPQMRTWTVRKAVKEMLAETRQLLEEFDEEAYVEGDSTVVISADQSFGQY</sequence>
<evidence type="ECO:0000313" key="3">
    <source>
        <dbReference type="EMBL" id="KIY73014.1"/>
    </source>
</evidence>
<dbReference type="OrthoDB" id="5584001at2759"/>
<feature type="compositionally biased region" description="Polar residues" evidence="1">
    <location>
        <begin position="156"/>
        <end position="174"/>
    </location>
</feature>
<dbReference type="InterPro" id="IPR046460">
    <property type="entry name" value="UNC80_C"/>
</dbReference>
<organism evidence="3 4">
    <name type="scientific">Cylindrobasidium torrendii FP15055 ss-10</name>
    <dbReference type="NCBI Taxonomy" id="1314674"/>
    <lineage>
        <taxon>Eukaryota</taxon>
        <taxon>Fungi</taxon>
        <taxon>Dikarya</taxon>
        <taxon>Basidiomycota</taxon>
        <taxon>Agaricomycotina</taxon>
        <taxon>Agaricomycetes</taxon>
        <taxon>Agaricomycetidae</taxon>
        <taxon>Agaricales</taxon>
        <taxon>Marasmiineae</taxon>
        <taxon>Physalacriaceae</taxon>
        <taxon>Cylindrobasidium</taxon>
    </lineage>
</organism>
<dbReference type="Pfam" id="PF20262">
    <property type="entry name" value="UNC80_C"/>
    <property type="match status" value="2"/>
</dbReference>
<feature type="compositionally biased region" description="Basic and acidic residues" evidence="1">
    <location>
        <begin position="1"/>
        <end position="11"/>
    </location>
</feature>
<feature type="region of interest" description="Disordered" evidence="1">
    <location>
        <begin position="1"/>
        <end position="174"/>
    </location>
</feature>
<evidence type="ECO:0000259" key="2">
    <source>
        <dbReference type="Pfam" id="PF20262"/>
    </source>
</evidence>
<dbReference type="GO" id="GO:0055080">
    <property type="term" value="P:monoatomic cation homeostasis"/>
    <property type="evidence" value="ECO:0007669"/>
    <property type="project" value="TreeGrafter"/>
</dbReference>
<reference evidence="3 4" key="1">
    <citation type="journal article" date="2015" name="Fungal Genet. Biol.">
        <title>Evolution of novel wood decay mechanisms in Agaricales revealed by the genome sequences of Fistulina hepatica and Cylindrobasidium torrendii.</title>
        <authorList>
            <person name="Floudas D."/>
            <person name="Held B.W."/>
            <person name="Riley R."/>
            <person name="Nagy L.G."/>
            <person name="Koehler G."/>
            <person name="Ransdell A.S."/>
            <person name="Younus H."/>
            <person name="Chow J."/>
            <person name="Chiniquy J."/>
            <person name="Lipzen A."/>
            <person name="Tritt A."/>
            <person name="Sun H."/>
            <person name="Haridas S."/>
            <person name="LaButti K."/>
            <person name="Ohm R.A."/>
            <person name="Kues U."/>
            <person name="Blanchette R.A."/>
            <person name="Grigoriev I.V."/>
            <person name="Minto R.E."/>
            <person name="Hibbett D.S."/>
        </authorList>
    </citation>
    <scope>NUCLEOTIDE SEQUENCE [LARGE SCALE GENOMIC DNA]</scope>
    <source>
        <strain evidence="3 4">FP15055 ss-10</strain>
    </source>
</reference>